<evidence type="ECO:0000313" key="10">
    <source>
        <dbReference type="Proteomes" id="UP001179280"/>
    </source>
</evidence>
<feature type="modified residue" description="4-aspartylphosphate" evidence="6">
    <location>
        <position position="54"/>
    </location>
</feature>
<keyword evidence="3" id="KW-0805">Transcription regulation</keyword>
<dbReference type="PANTHER" id="PTHR43214:SF37">
    <property type="entry name" value="TRANSCRIPTIONAL REGULATORY PROTEIN YDFI"/>
    <property type="match status" value="1"/>
</dbReference>
<dbReference type="InterPro" id="IPR011006">
    <property type="entry name" value="CheY-like_superfamily"/>
</dbReference>
<dbReference type="InterPro" id="IPR001789">
    <property type="entry name" value="Sig_transdc_resp-reg_receiver"/>
</dbReference>
<comment type="caution">
    <text evidence="9">The sequence shown here is derived from an EMBL/GenBank/DDBJ whole genome shotgun (WGS) entry which is preliminary data.</text>
</comment>
<gene>
    <name evidence="9" type="ORF">JOC54_003345</name>
</gene>
<dbReference type="EMBL" id="JAFBCV010000011">
    <property type="protein sequence ID" value="MBM7840065.1"/>
    <property type="molecule type" value="Genomic_DNA"/>
</dbReference>
<evidence type="ECO:0000256" key="1">
    <source>
        <dbReference type="ARBA" id="ARBA00004496"/>
    </source>
</evidence>
<dbReference type="InterPro" id="IPR016032">
    <property type="entry name" value="Sig_transdc_resp-reg_C-effctor"/>
</dbReference>
<comment type="subcellular location">
    <subcellularLocation>
        <location evidence="1">Cytoplasm</location>
    </subcellularLocation>
</comment>
<dbReference type="PROSITE" id="PS00622">
    <property type="entry name" value="HTH_LUXR_1"/>
    <property type="match status" value="1"/>
</dbReference>
<dbReference type="PANTHER" id="PTHR43214">
    <property type="entry name" value="TWO-COMPONENT RESPONSE REGULATOR"/>
    <property type="match status" value="1"/>
</dbReference>
<dbReference type="InterPro" id="IPR039420">
    <property type="entry name" value="WalR-like"/>
</dbReference>
<dbReference type="CDD" id="cd17535">
    <property type="entry name" value="REC_NarL-like"/>
    <property type="match status" value="1"/>
</dbReference>
<evidence type="ECO:0000256" key="2">
    <source>
        <dbReference type="ARBA" id="ARBA00022553"/>
    </source>
</evidence>
<evidence type="ECO:0000256" key="5">
    <source>
        <dbReference type="ARBA" id="ARBA00023163"/>
    </source>
</evidence>
<organism evidence="9 10">
    <name type="scientific">Shouchella xiaoxiensis</name>
    <dbReference type="NCBI Taxonomy" id="766895"/>
    <lineage>
        <taxon>Bacteria</taxon>
        <taxon>Bacillati</taxon>
        <taxon>Bacillota</taxon>
        <taxon>Bacilli</taxon>
        <taxon>Bacillales</taxon>
        <taxon>Bacillaceae</taxon>
        <taxon>Shouchella</taxon>
    </lineage>
</organism>
<dbReference type="RefSeq" id="WP_035418832.1">
    <property type="nucleotide sequence ID" value="NZ_JAFBCV010000011.1"/>
</dbReference>
<protein>
    <submittedName>
        <fullName evidence="9">NarL family two-component system response regulator LiaR</fullName>
    </submittedName>
</protein>
<dbReference type="Proteomes" id="UP001179280">
    <property type="component" value="Unassembled WGS sequence"/>
</dbReference>
<dbReference type="SUPFAM" id="SSF52172">
    <property type="entry name" value="CheY-like"/>
    <property type="match status" value="1"/>
</dbReference>
<sequence>MINVLLVDDHETVRLGVSAFLSTQEDIHVIDEAKNGLEGVEKALNLKPDVIVMDLVMDEMDGIEATRRIKASWPQAKIVVVTSFVDSDKLRPALEAGALSYVLKTSSAMQIADAIRKTNNGESVLDAKVQGQMISAFTAETPLHQALTNRELEILKLMSNGKTNQQIAETLFITIKTVKTHVSHILSKLNVEDRTQAVIYAFNEQLFQK</sequence>
<evidence type="ECO:0000256" key="4">
    <source>
        <dbReference type="ARBA" id="ARBA00023125"/>
    </source>
</evidence>
<evidence type="ECO:0000259" key="7">
    <source>
        <dbReference type="PROSITE" id="PS50043"/>
    </source>
</evidence>
<dbReference type="InterPro" id="IPR058245">
    <property type="entry name" value="NreC/VraR/RcsB-like_REC"/>
</dbReference>
<name>A0ABS2SXV1_9BACI</name>
<feature type="domain" description="Response regulatory" evidence="8">
    <location>
        <begin position="3"/>
        <end position="119"/>
    </location>
</feature>
<feature type="domain" description="HTH luxR-type" evidence="7">
    <location>
        <begin position="140"/>
        <end position="205"/>
    </location>
</feature>
<dbReference type="PROSITE" id="PS50043">
    <property type="entry name" value="HTH_LUXR_2"/>
    <property type="match status" value="1"/>
</dbReference>
<dbReference type="Pfam" id="PF00196">
    <property type="entry name" value="GerE"/>
    <property type="match status" value="1"/>
</dbReference>
<dbReference type="SUPFAM" id="SSF46894">
    <property type="entry name" value="C-terminal effector domain of the bipartite response regulators"/>
    <property type="match status" value="1"/>
</dbReference>
<keyword evidence="5" id="KW-0804">Transcription</keyword>
<dbReference type="SMART" id="SM00448">
    <property type="entry name" value="REC"/>
    <property type="match status" value="1"/>
</dbReference>
<evidence type="ECO:0000259" key="8">
    <source>
        <dbReference type="PROSITE" id="PS50110"/>
    </source>
</evidence>
<dbReference type="Pfam" id="PF00072">
    <property type="entry name" value="Response_reg"/>
    <property type="match status" value="1"/>
</dbReference>
<dbReference type="InterPro" id="IPR000792">
    <property type="entry name" value="Tscrpt_reg_LuxR_C"/>
</dbReference>
<accession>A0ABS2SXV1</accession>
<reference evidence="9" key="1">
    <citation type="submission" date="2021-01" db="EMBL/GenBank/DDBJ databases">
        <title>Genomic Encyclopedia of Type Strains, Phase IV (KMG-IV): sequencing the most valuable type-strain genomes for metagenomic binning, comparative biology and taxonomic classification.</title>
        <authorList>
            <person name="Goeker M."/>
        </authorList>
    </citation>
    <scope>NUCLEOTIDE SEQUENCE</scope>
    <source>
        <strain evidence="9">DSM 21943</strain>
    </source>
</reference>
<dbReference type="Gene3D" id="3.40.50.2300">
    <property type="match status" value="1"/>
</dbReference>
<evidence type="ECO:0000256" key="3">
    <source>
        <dbReference type="ARBA" id="ARBA00023015"/>
    </source>
</evidence>
<dbReference type="SMART" id="SM00421">
    <property type="entry name" value="HTH_LUXR"/>
    <property type="match status" value="1"/>
</dbReference>
<dbReference type="CDD" id="cd06170">
    <property type="entry name" value="LuxR_C_like"/>
    <property type="match status" value="1"/>
</dbReference>
<evidence type="ECO:0000313" key="9">
    <source>
        <dbReference type="EMBL" id="MBM7840065.1"/>
    </source>
</evidence>
<evidence type="ECO:0000256" key="6">
    <source>
        <dbReference type="PROSITE-ProRule" id="PRU00169"/>
    </source>
</evidence>
<proteinExistence type="predicted"/>
<dbReference type="PRINTS" id="PR00038">
    <property type="entry name" value="HTHLUXR"/>
</dbReference>
<keyword evidence="2 6" id="KW-0597">Phosphoprotein</keyword>
<keyword evidence="10" id="KW-1185">Reference proteome</keyword>
<keyword evidence="4" id="KW-0238">DNA-binding</keyword>
<dbReference type="PROSITE" id="PS50110">
    <property type="entry name" value="RESPONSE_REGULATORY"/>
    <property type="match status" value="1"/>
</dbReference>